<organism evidence="1">
    <name type="scientific">Rhizophora mucronata</name>
    <name type="common">Asiatic mangrove</name>
    <dbReference type="NCBI Taxonomy" id="61149"/>
    <lineage>
        <taxon>Eukaryota</taxon>
        <taxon>Viridiplantae</taxon>
        <taxon>Streptophyta</taxon>
        <taxon>Embryophyta</taxon>
        <taxon>Tracheophyta</taxon>
        <taxon>Spermatophyta</taxon>
        <taxon>Magnoliopsida</taxon>
        <taxon>eudicotyledons</taxon>
        <taxon>Gunneridae</taxon>
        <taxon>Pentapetalae</taxon>
        <taxon>rosids</taxon>
        <taxon>fabids</taxon>
        <taxon>Malpighiales</taxon>
        <taxon>Rhizophoraceae</taxon>
        <taxon>Rhizophora</taxon>
    </lineage>
</organism>
<reference evidence="1" key="1">
    <citation type="submission" date="2018-02" db="EMBL/GenBank/DDBJ databases">
        <title>Rhizophora mucronata_Transcriptome.</title>
        <authorList>
            <person name="Meera S.P."/>
            <person name="Sreeshan A."/>
            <person name="Augustine A."/>
        </authorList>
    </citation>
    <scope>NUCLEOTIDE SEQUENCE</scope>
    <source>
        <tissue evidence="1">Leaf</tissue>
    </source>
</reference>
<evidence type="ECO:0000313" key="1">
    <source>
        <dbReference type="EMBL" id="MBX19030.1"/>
    </source>
</evidence>
<protein>
    <submittedName>
        <fullName evidence="1">Uncharacterized protein</fullName>
    </submittedName>
</protein>
<dbReference type="EMBL" id="GGEC01038548">
    <property type="protein sequence ID" value="MBX19032.1"/>
    <property type="molecule type" value="Transcribed_RNA"/>
</dbReference>
<dbReference type="AlphaFoldDB" id="A0A2P2LM28"/>
<dbReference type="EMBL" id="GGEC01038546">
    <property type="protein sequence ID" value="MBX19030.1"/>
    <property type="molecule type" value="Transcribed_RNA"/>
</dbReference>
<name>A0A2P2LM28_RHIMU</name>
<proteinExistence type="predicted"/>
<accession>A0A2P2LM28</accession>
<sequence length="198" mass="21404">MSKLLLAPGKSRAPLEALLLLSNSSMSKLLLAPGKSRAPLEALLLLSNSSMSKLLLAPVLFVYLRSRLLDEGDLSTKLTGEALELEEISIDDSPTIPSSKLVGFSVDLYLEALSDAPAIPVNPLEEIVLVLCSVTASLYLRSSVLICRYSSAEVVIGEVLCLLLLTLPSRWCWRDRDLPLSLSDSTLPLLTDFFSTSG</sequence>